<gene>
    <name evidence="7" type="primary">soxA</name>
    <name evidence="6" type="ORF">Lcin_0981</name>
    <name evidence="7" type="ORF">NCTC12438_00065</name>
</gene>
<dbReference type="InterPro" id="IPR006076">
    <property type="entry name" value="FAD-dep_OxRdtase"/>
</dbReference>
<dbReference type="AlphaFoldDB" id="A0A378IN47"/>
<evidence type="ECO:0000256" key="3">
    <source>
        <dbReference type="ARBA" id="ARBA00022827"/>
    </source>
</evidence>
<evidence type="ECO:0000256" key="4">
    <source>
        <dbReference type="ARBA" id="ARBA00023002"/>
    </source>
</evidence>
<dbReference type="Proteomes" id="UP000054854">
    <property type="component" value="Unassembled WGS sequence"/>
</dbReference>
<protein>
    <submittedName>
        <fullName evidence="7">Monomeric sarcosine oxidase</fullName>
        <ecNumber evidence="7">1.5.3.1</ecNumber>
    </submittedName>
</protein>
<dbReference type="InterPro" id="IPR045170">
    <property type="entry name" value="MTOX"/>
</dbReference>
<accession>A0A378IN47</accession>
<dbReference type="STRING" id="28085.Lcin_0981"/>
<reference evidence="6 8" key="1">
    <citation type="submission" date="2015-11" db="EMBL/GenBank/DDBJ databases">
        <title>Genomic analysis of 38 Legionella species identifies large and diverse effector repertoires.</title>
        <authorList>
            <person name="Burstein D."/>
            <person name="Amaro F."/>
            <person name="Zusman T."/>
            <person name="Lifshitz Z."/>
            <person name="Cohen O."/>
            <person name="Gilbert J.A."/>
            <person name="Pupko T."/>
            <person name="Shuman H.A."/>
            <person name="Segal G."/>
        </authorList>
    </citation>
    <scope>NUCLEOTIDE SEQUENCE [LARGE SCALE GENOMIC DNA]</scope>
    <source>
        <strain evidence="6 8">CDC#72-OH-14</strain>
    </source>
</reference>
<keyword evidence="8" id="KW-1185">Reference proteome</keyword>
<reference evidence="7 9" key="2">
    <citation type="submission" date="2018-06" db="EMBL/GenBank/DDBJ databases">
        <authorList>
            <consortium name="Pathogen Informatics"/>
            <person name="Doyle S."/>
        </authorList>
    </citation>
    <scope>NUCLEOTIDE SEQUENCE [LARGE SCALE GENOMIC DNA]</scope>
    <source>
        <strain evidence="7 9">NCTC12438</strain>
    </source>
</reference>
<keyword evidence="2" id="KW-0285">Flavoprotein</keyword>
<dbReference type="RefSeq" id="WP_058464177.1">
    <property type="nucleotide sequence ID" value="NZ_CAAAHQ010000006.1"/>
</dbReference>
<evidence type="ECO:0000313" key="7">
    <source>
        <dbReference type="EMBL" id="STX33494.1"/>
    </source>
</evidence>
<dbReference type="SUPFAM" id="SSF51905">
    <property type="entry name" value="FAD/NAD(P)-binding domain"/>
    <property type="match status" value="1"/>
</dbReference>
<evidence type="ECO:0000313" key="9">
    <source>
        <dbReference type="Proteomes" id="UP000255316"/>
    </source>
</evidence>
<evidence type="ECO:0000256" key="1">
    <source>
        <dbReference type="ARBA" id="ARBA00001974"/>
    </source>
</evidence>
<keyword evidence="3" id="KW-0274">FAD</keyword>
<evidence type="ECO:0000313" key="8">
    <source>
        <dbReference type="Proteomes" id="UP000054854"/>
    </source>
</evidence>
<comment type="cofactor">
    <cofactor evidence="1">
        <name>FAD</name>
        <dbReference type="ChEBI" id="CHEBI:57692"/>
    </cofactor>
</comment>
<evidence type="ECO:0000259" key="5">
    <source>
        <dbReference type="Pfam" id="PF01266"/>
    </source>
</evidence>
<dbReference type="EC" id="1.5.3.1" evidence="7"/>
<evidence type="ECO:0000313" key="6">
    <source>
        <dbReference type="EMBL" id="KTC92202.1"/>
    </source>
</evidence>
<dbReference type="SUPFAM" id="SSF54373">
    <property type="entry name" value="FAD-linked reductases, C-terminal domain"/>
    <property type="match status" value="1"/>
</dbReference>
<dbReference type="PANTHER" id="PTHR10961">
    <property type="entry name" value="PEROXISOMAL SARCOSINE OXIDASE"/>
    <property type="match status" value="1"/>
</dbReference>
<dbReference type="Gene3D" id="3.30.9.10">
    <property type="entry name" value="D-Amino Acid Oxidase, subunit A, domain 2"/>
    <property type="match status" value="1"/>
</dbReference>
<dbReference type="Pfam" id="PF01266">
    <property type="entry name" value="DAO"/>
    <property type="match status" value="1"/>
</dbReference>
<name>A0A378IN47_9GAMM</name>
<feature type="domain" description="FAD dependent oxidoreductase" evidence="5">
    <location>
        <begin position="15"/>
        <end position="399"/>
    </location>
</feature>
<dbReference type="Proteomes" id="UP000255316">
    <property type="component" value="Unassembled WGS sequence"/>
</dbReference>
<keyword evidence="4 7" id="KW-0560">Oxidoreductase</keyword>
<dbReference type="Gene3D" id="3.50.50.60">
    <property type="entry name" value="FAD/NAD(P)-binding domain"/>
    <property type="match status" value="1"/>
</dbReference>
<organism evidence="7 9">
    <name type="scientific">Legionella cincinnatiensis</name>
    <dbReference type="NCBI Taxonomy" id="28085"/>
    <lineage>
        <taxon>Bacteria</taxon>
        <taxon>Pseudomonadati</taxon>
        <taxon>Pseudomonadota</taxon>
        <taxon>Gammaproteobacteria</taxon>
        <taxon>Legionellales</taxon>
        <taxon>Legionellaceae</taxon>
        <taxon>Legionella</taxon>
    </lineage>
</organism>
<evidence type="ECO:0000256" key="2">
    <source>
        <dbReference type="ARBA" id="ARBA00022630"/>
    </source>
</evidence>
<dbReference type="PANTHER" id="PTHR10961:SF7">
    <property type="entry name" value="FAD DEPENDENT OXIDOREDUCTASE DOMAIN-CONTAINING PROTEIN"/>
    <property type="match status" value="1"/>
</dbReference>
<dbReference type="NCBIfam" id="NF008425">
    <property type="entry name" value="PRK11259.1"/>
    <property type="match status" value="1"/>
</dbReference>
<sequence length="419" mass="47135">MYSKKFNGPTQCFELIVIGLGLVGSSALYEAAKLLNADSLALSSNKKPRVLGIEQYEIPHKYGSSHGESRITRQAIGEGAAYVSLAIKSQNKLKEMHAKTNGKFGAIYYEDNTGVLIIGPKDNQNSLLHHTKGFLQTTQNLALRYQIPHVNFNSKEELIHHFKQFKFKEHEGAYQEQTIGIMDPEACIKAQIYLAQQENAEVHTNEKVLNFCKMDNGTIKVTTSKGEYDTNKLIIAAGPWMSDFVNPEVRDQLSVYRQTVFYFEVAPNYQEQFMLGHFPPFIWDLGRNECLYGFPIMQKGKSALKIGAEAFSYPTTPSLVNRTVSEREKREMYEQFIEPNLHGVLPLCTDAFVCLYTQTPDSQFQVDYLPGFEPKVIFAATCAGHGAKHSPAVGEALAQQMIWGYNDENILKLSKTCSI</sequence>
<dbReference type="EMBL" id="LNXX01000007">
    <property type="protein sequence ID" value="KTC92202.1"/>
    <property type="molecule type" value="Genomic_DNA"/>
</dbReference>
<dbReference type="GO" id="GO:0008115">
    <property type="term" value="F:sarcosine oxidase activity"/>
    <property type="evidence" value="ECO:0007669"/>
    <property type="project" value="UniProtKB-EC"/>
</dbReference>
<proteinExistence type="predicted"/>
<dbReference type="InterPro" id="IPR036188">
    <property type="entry name" value="FAD/NAD-bd_sf"/>
</dbReference>
<dbReference type="OrthoDB" id="9806257at2"/>
<dbReference type="GO" id="GO:0050660">
    <property type="term" value="F:flavin adenine dinucleotide binding"/>
    <property type="evidence" value="ECO:0007669"/>
    <property type="project" value="InterPro"/>
</dbReference>
<dbReference type="EMBL" id="UGNX01000001">
    <property type="protein sequence ID" value="STX33494.1"/>
    <property type="molecule type" value="Genomic_DNA"/>
</dbReference>